<dbReference type="GO" id="GO:0005886">
    <property type="term" value="C:plasma membrane"/>
    <property type="evidence" value="ECO:0007669"/>
    <property type="project" value="UniProtKB-SubCell"/>
</dbReference>
<feature type="transmembrane region" description="Helical" evidence="9">
    <location>
        <begin position="333"/>
        <end position="354"/>
    </location>
</feature>
<dbReference type="OrthoDB" id="9793390at2"/>
<proteinExistence type="inferred from homology"/>
<keyword evidence="6 9" id="KW-1133">Transmembrane helix</keyword>
<comment type="subcellular location">
    <subcellularLocation>
        <location evidence="1">Cell membrane</location>
        <topology evidence="1">Multi-pass membrane protein</topology>
    </subcellularLocation>
</comment>
<dbReference type="RefSeq" id="WP_055172731.1">
    <property type="nucleotide sequence ID" value="NZ_CZBX01000008.1"/>
</dbReference>
<feature type="transmembrane region" description="Helical" evidence="9">
    <location>
        <begin position="43"/>
        <end position="63"/>
    </location>
</feature>
<dbReference type="AlphaFoldDB" id="A0A174ZXA0"/>
<keyword evidence="7 9" id="KW-0472">Membrane</keyword>
<feature type="transmembrane region" description="Helical" evidence="9">
    <location>
        <begin position="366"/>
        <end position="388"/>
    </location>
</feature>
<feature type="transmembrane region" description="Helical" evidence="9">
    <location>
        <begin position="83"/>
        <end position="100"/>
    </location>
</feature>
<gene>
    <name evidence="10" type="primary">yhhT</name>
    <name evidence="10" type="ORF">ERS852502_01966</name>
</gene>
<evidence type="ECO:0000256" key="8">
    <source>
        <dbReference type="SAM" id="MobiDB-lite"/>
    </source>
</evidence>
<name>A0A174ZXA0_9FIRM</name>
<keyword evidence="5 9" id="KW-0812">Transmembrane</keyword>
<evidence type="ECO:0000313" key="10">
    <source>
        <dbReference type="EMBL" id="CUQ89399.1"/>
    </source>
</evidence>
<sequence>MSEYRQDEHTTAKEASKTHTDQSYRHNSWEEHEKRRYSFKEQAIKSMTLFFVVATCILFYFALLRLGQISSVFKQFLTVAKPIIYGLAIAYLLNPIVKWIDRRMIPLLEKHCPKLKKKKQISRGVGIFVSVILMLALITTLLNMMIPELYGSIRDMIFTVPSQMNRFINEFSKMHSSDSTVGKMLASIVEEASDFVQNWMKTDLMEKVNLWMTQLTVGMIQMIREVFNFIIGIIVSIYVLFSKEKFQKQTKKLIYAVFRPGQANMILQIGGKSNEIFGGFIIGKIIDSLIIGVICFIGLSILNMPYTMLVSVIVGVTNVIPFFGPYIGAIPSAILILLADPLKGLYFIIFVIALQQFDGNVLGPKILGNSTGLSSFWVVFSILIAGGLFGIPGMLFGVPTFAVIYYIVNMLVNSILKKKELPTDTECYGKNGYVDSEGIYIQKEKQEEIKEIQEEKGDKDNADSSTK</sequence>
<evidence type="ECO:0000256" key="4">
    <source>
        <dbReference type="ARBA" id="ARBA00022475"/>
    </source>
</evidence>
<accession>A0A174ZXA0</accession>
<dbReference type="EMBL" id="CZBX01000008">
    <property type="protein sequence ID" value="CUQ89399.1"/>
    <property type="molecule type" value="Genomic_DNA"/>
</dbReference>
<evidence type="ECO:0000256" key="5">
    <source>
        <dbReference type="ARBA" id="ARBA00022692"/>
    </source>
</evidence>
<reference evidence="10 11" key="1">
    <citation type="submission" date="2015-09" db="EMBL/GenBank/DDBJ databases">
        <authorList>
            <consortium name="Pathogen Informatics"/>
        </authorList>
    </citation>
    <scope>NUCLEOTIDE SEQUENCE [LARGE SCALE GENOMIC DNA]</scope>
    <source>
        <strain evidence="10 11">2789STDY5834889</strain>
    </source>
</reference>
<feature type="transmembrane region" description="Helical" evidence="9">
    <location>
        <begin position="276"/>
        <end position="299"/>
    </location>
</feature>
<dbReference type="Proteomes" id="UP000078383">
    <property type="component" value="Unassembled WGS sequence"/>
</dbReference>
<keyword evidence="4" id="KW-1003">Cell membrane</keyword>
<keyword evidence="3" id="KW-0813">Transport</keyword>
<evidence type="ECO:0000256" key="3">
    <source>
        <dbReference type="ARBA" id="ARBA00022448"/>
    </source>
</evidence>
<evidence type="ECO:0000256" key="9">
    <source>
        <dbReference type="SAM" id="Phobius"/>
    </source>
</evidence>
<feature type="region of interest" description="Disordered" evidence="8">
    <location>
        <begin position="1"/>
        <end position="27"/>
    </location>
</feature>
<organism evidence="10 11">
    <name type="scientific">[Ruminococcus] torques</name>
    <dbReference type="NCBI Taxonomy" id="33039"/>
    <lineage>
        <taxon>Bacteria</taxon>
        <taxon>Bacillati</taxon>
        <taxon>Bacillota</taxon>
        <taxon>Clostridia</taxon>
        <taxon>Lachnospirales</taxon>
        <taxon>Lachnospiraceae</taxon>
        <taxon>Mediterraneibacter</taxon>
    </lineage>
</organism>
<dbReference type="GO" id="GO:0055085">
    <property type="term" value="P:transmembrane transport"/>
    <property type="evidence" value="ECO:0007669"/>
    <property type="project" value="TreeGrafter"/>
</dbReference>
<evidence type="ECO:0000256" key="2">
    <source>
        <dbReference type="ARBA" id="ARBA00009773"/>
    </source>
</evidence>
<dbReference type="PANTHER" id="PTHR21716:SF53">
    <property type="entry name" value="PERMEASE PERM-RELATED"/>
    <property type="match status" value="1"/>
</dbReference>
<evidence type="ECO:0000313" key="11">
    <source>
        <dbReference type="Proteomes" id="UP000078383"/>
    </source>
</evidence>
<feature type="transmembrane region" description="Helical" evidence="9">
    <location>
        <begin position="121"/>
        <end position="146"/>
    </location>
</feature>
<dbReference type="Pfam" id="PF01594">
    <property type="entry name" value="AI-2E_transport"/>
    <property type="match status" value="1"/>
</dbReference>
<evidence type="ECO:0000256" key="7">
    <source>
        <dbReference type="ARBA" id="ARBA00023136"/>
    </source>
</evidence>
<protein>
    <submittedName>
        <fullName evidence="10">Pheromone autoinducer 2 transporter</fullName>
    </submittedName>
</protein>
<evidence type="ECO:0000256" key="6">
    <source>
        <dbReference type="ARBA" id="ARBA00022989"/>
    </source>
</evidence>
<comment type="similarity">
    <text evidence="2">Belongs to the autoinducer-2 exporter (AI-2E) (TC 2.A.86) family.</text>
</comment>
<dbReference type="PANTHER" id="PTHR21716">
    <property type="entry name" value="TRANSMEMBRANE PROTEIN"/>
    <property type="match status" value="1"/>
</dbReference>
<evidence type="ECO:0000256" key="1">
    <source>
        <dbReference type="ARBA" id="ARBA00004651"/>
    </source>
</evidence>
<dbReference type="InterPro" id="IPR002549">
    <property type="entry name" value="AI-2E-like"/>
</dbReference>
<feature type="transmembrane region" description="Helical" evidence="9">
    <location>
        <begin position="306"/>
        <end position="327"/>
    </location>
</feature>
<feature type="transmembrane region" description="Helical" evidence="9">
    <location>
        <begin position="222"/>
        <end position="241"/>
    </location>
</feature>